<organism evidence="1 2">
    <name type="scientific">Pyronema omphalodes (strain CBS 100304)</name>
    <name type="common">Pyronema confluens</name>
    <dbReference type="NCBI Taxonomy" id="1076935"/>
    <lineage>
        <taxon>Eukaryota</taxon>
        <taxon>Fungi</taxon>
        <taxon>Dikarya</taxon>
        <taxon>Ascomycota</taxon>
        <taxon>Pezizomycotina</taxon>
        <taxon>Pezizomycetes</taxon>
        <taxon>Pezizales</taxon>
        <taxon>Pyronemataceae</taxon>
        <taxon>Pyronema</taxon>
    </lineage>
</organism>
<name>U4LT09_PYROM</name>
<accession>U4LT09</accession>
<evidence type="ECO:0000313" key="2">
    <source>
        <dbReference type="Proteomes" id="UP000018144"/>
    </source>
</evidence>
<evidence type="ECO:0000313" key="1">
    <source>
        <dbReference type="EMBL" id="CCX32560.1"/>
    </source>
</evidence>
<dbReference type="EMBL" id="HF935890">
    <property type="protein sequence ID" value="CCX32560.1"/>
    <property type="molecule type" value="Genomic_DNA"/>
</dbReference>
<dbReference type="AlphaFoldDB" id="U4LT09"/>
<protein>
    <submittedName>
        <fullName evidence="1">Uncharacterized protein</fullName>
    </submittedName>
</protein>
<sequence>MELFYARSVPDTWQWPPGQPAWRAPCTPTVVGSKLREVHLHSISLESAISL</sequence>
<gene>
    <name evidence="1" type="ORF">PCON_13400</name>
</gene>
<dbReference type="Proteomes" id="UP000018144">
    <property type="component" value="Unassembled WGS sequence"/>
</dbReference>
<keyword evidence="2" id="KW-1185">Reference proteome</keyword>
<reference evidence="1 2" key="1">
    <citation type="journal article" date="2013" name="PLoS Genet.">
        <title>The genome and development-dependent transcriptomes of Pyronema confluens: a window into fungal evolution.</title>
        <authorList>
            <person name="Traeger S."/>
            <person name="Altegoer F."/>
            <person name="Freitag M."/>
            <person name="Gabaldon T."/>
            <person name="Kempken F."/>
            <person name="Kumar A."/>
            <person name="Marcet-Houben M."/>
            <person name="Poggeler S."/>
            <person name="Stajich J.E."/>
            <person name="Nowrousian M."/>
        </authorList>
    </citation>
    <scope>NUCLEOTIDE SEQUENCE [LARGE SCALE GENOMIC DNA]</scope>
    <source>
        <strain evidence="2">CBS 100304</strain>
        <tissue evidence="1">Vegetative mycelium</tissue>
    </source>
</reference>
<proteinExistence type="predicted"/>